<organism evidence="3">
    <name type="scientific">Naegleria gruberi</name>
    <name type="common">Amoeba</name>
    <dbReference type="NCBI Taxonomy" id="5762"/>
    <lineage>
        <taxon>Eukaryota</taxon>
        <taxon>Discoba</taxon>
        <taxon>Heterolobosea</taxon>
        <taxon>Tetramitia</taxon>
        <taxon>Eutetramitia</taxon>
        <taxon>Vahlkampfiidae</taxon>
        <taxon>Naegleria</taxon>
    </lineage>
</organism>
<dbReference type="OrthoDB" id="185373at2759"/>
<dbReference type="InterPro" id="IPR002885">
    <property type="entry name" value="PPR_rpt"/>
</dbReference>
<dbReference type="KEGG" id="ngr:NAEGRDRAFT_50270"/>
<evidence type="ECO:0000313" key="2">
    <source>
        <dbReference type="EMBL" id="EFC42582.1"/>
    </source>
</evidence>
<proteinExistence type="predicted"/>
<feature type="region of interest" description="Disordered" evidence="1">
    <location>
        <begin position="51"/>
        <end position="70"/>
    </location>
</feature>
<dbReference type="PANTHER" id="PTHR47938:SF35">
    <property type="entry name" value="PENTATRICOPEPTIDE REPEAT-CONTAINING PROTEIN 4, MITOCHONDRIAL-RELATED"/>
    <property type="match status" value="1"/>
</dbReference>
<dbReference type="GO" id="GO:0003729">
    <property type="term" value="F:mRNA binding"/>
    <property type="evidence" value="ECO:0007669"/>
    <property type="project" value="TreeGrafter"/>
</dbReference>
<dbReference type="PANTHER" id="PTHR47938">
    <property type="entry name" value="RESPIRATORY COMPLEX I CHAPERONE (CIA84), PUTATIVE (AFU_ORTHOLOGUE AFUA_2G06020)-RELATED"/>
    <property type="match status" value="1"/>
</dbReference>
<dbReference type="Proteomes" id="UP000006671">
    <property type="component" value="Unassembled WGS sequence"/>
</dbReference>
<dbReference type="OMA" id="KHYTALM"/>
<name>D2VKD9_NAEGR</name>
<keyword evidence="3" id="KW-1185">Reference proteome</keyword>
<dbReference type="Pfam" id="PF01535">
    <property type="entry name" value="PPR"/>
    <property type="match status" value="3"/>
</dbReference>
<dbReference type="InParanoid" id="D2VKD9"/>
<gene>
    <name evidence="2" type="ORF">NAEGRDRAFT_50270</name>
</gene>
<dbReference type="AlphaFoldDB" id="D2VKD9"/>
<dbReference type="STRING" id="5762.D2VKD9"/>
<protein>
    <submittedName>
        <fullName evidence="2">Predicted protein</fullName>
    </submittedName>
</protein>
<dbReference type="eggNOG" id="KOG4197">
    <property type="taxonomic scope" value="Eukaryota"/>
</dbReference>
<dbReference type="GeneID" id="8852221"/>
<dbReference type="RefSeq" id="XP_002675326.1">
    <property type="nucleotide sequence ID" value="XM_002675280.1"/>
</dbReference>
<evidence type="ECO:0000313" key="3">
    <source>
        <dbReference type="Proteomes" id="UP000006671"/>
    </source>
</evidence>
<reference evidence="2 3" key="1">
    <citation type="journal article" date="2010" name="Cell">
        <title>The genome of Naegleria gruberi illuminates early eukaryotic versatility.</title>
        <authorList>
            <person name="Fritz-Laylin L.K."/>
            <person name="Prochnik S.E."/>
            <person name="Ginger M.L."/>
            <person name="Dacks J.B."/>
            <person name="Carpenter M.L."/>
            <person name="Field M.C."/>
            <person name="Kuo A."/>
            <person name="Paredez A."/>
            <person name="Chapman J."/>
            <person name="Pham J."/>
            <person name="Shu S."/>
            <person name="Neupane R."/>
            <person name="Cipriano M."/>
            <person name="Mancuso J."/>
            <person name="Tu H."/>
            <person name="Salamov A."/>
            <person name="Lindquist E."/>
            <person name="Shapiro H."/>
            <person name="Lucas S."/>
            <person name="Grigoriev I.V."/>
            <person name="Cande W.Z."/>
            <person name="Fulton C."/>
            <person name="Rokhsar D.S."/>
            <person name="Dawson S.C."/>
        </authorList>
    </citation>
    <scope>NUCLEOTIDE SEQUENCE [LARGE SCALE GENOMIC DNA]</scope>
    <source>
        <strain evidence="2 3">NEG-M</strain>
    </source>
</reference>
<dbReference type="VEuPathDB" id="AmoebaDB:NAEGRDRAFT_50270"/>
<feature type="compositionally biased region" description="Polar residues" evidence="1">
    <location>
        <begin position="55"/>
        <end position="70"/>
    </location>
</feature>
<accession>D2VKD9</accession>
<sequence length="786" mass="91592">MLKKLHSISSSTLPVTLSTTNGSKAVFNMMANSAIQSRFNHQAAAIVVDEKKVQSNRPPQKQSGAPANNKFISKQHKKEKFQELNLEKKARLDNIINDQKSKQKLGKRILLYLMRCSQKNIPITTVYFYFDLLLNHLKITMEHSFFIQLLSLCKDEDQCVTVFLLSVKAEKVKLENGTESIEPIIKLPKNISYNREQYEKFRSLMPLNQHYNEVMISTALFHTLARLKSKYTYALFRALKQSDESLFSEYHTVECYNCLLLQYAKPPFTDMELVNKLLSEMNQNEATKPNIRTHTLLLDLILKSTYSNGEKLQRILQMTREIESADTAFFNKLLTNLIDTQQYKIAIQLFNAINQASVGTDSKIRPDRVTYHKMISLYFKIGSPEKALSIAKAFEQDPLSQITSYTCCLVIQGFIDADRIQEAIMLYENFIKHPKIKLDQIFFNAIISSAGKKNLPQLLQRAIKDMKELKVEPDLTLYFTTLSSYSRMGLMPEAEKMYQLFKVKGLLTSSKHYTALMRGYFRLKKDDMVWDVFQRFLEDQKLREKSGDPLYLDFAILSYLLAATRSKEQLEQIFVHYKALIEKNIISDSTNDYVMLDDEAEDDIILNITEAEDDEKVGAFTDRDLVDLYNDDFKFEESGKIAFYSDVRPELFYYRLCRVSLYQRHTNILIQLLNHMQLIAKVQPHSIKYFSKIVLRYLSTTGRKRVVYFFEVLDKLLQEYKKGTRIVFLEILARKYLGAVEKLADFITQQRIENYIRYRGEDLQDPSFNYVPNFNQILKELATIKV</sequence>
<dbReference type="Gene3D" id="1.25.40.10">
    <property type="entry name" value="Tetratricopeptide repeat domain"/>
    <property type="match status" value="2"/>
</dbReference>
<dbReference type="InterPro" id="IPR011990">
    <property type="entry name" value="TPR-like_helical_dom_sf"/>
</dbReference>
<dbReference type="EMBL" id="GG738878">
    <property type="protein sequence ID" value="EFC42582.1"/>
    <property type="molecule type" value="Genomic_DNA"/>
</dbReference>
<evidence type="ECO:0000256" key="1">
    <source>
        <dbReference type="SAM" id="MobiDB-lite"/>
    </source>
</evidence>